<proteinExistence type="predicted"/>
<protein>
    <recommendedName>
        <fullName evidence="1">F-box domain-containing protein</fullName>
    </recommendedName>
</protein>
<dbReference type="EMBL" id="JBANRG010000009">
    <property type="protein sequence ID" value="KAK7463453.1"/>
    <property type="molecule type" value="Genomic_DNA"/>
</dbReference>
<dbReference type="Pfam" id="PF12937">
    <property type="entry name" value="F-box-like"/>
    <property type="match status" value="1"/>
</dbReference>
<sequence length="447" mass="51352">MYPDFHFCSLPDDVLYTILALVNPLDILRLRQTCKYLRDLTLENVIWTSSYRNSSFFLPPGPSPSHSVPELERILVRAQRLDVEWDTISQSSSFLAIHKTARKIRPESSNKLIDILHMQLIRGRYLFLGLPFSFELYDLDRDADWDKPTYKRVSKKRLKYRMLLGSDLRYASNEYAHVLAKEADEQDTLWKIQPLEANPISPVFSFVCSSRLASFEVTPNGYFLLSPRILDHPFVYHIGTGRRYCFPDVLERSSDFITLPDMVIVSHTQFPNKAIFQVFRYPDEFENESRAPLERTHSGILDIAFTEPKLICETVSSDSTRNLTFTAFNIGYSSVDLIVFDVNLHPDGTITSRITANREHKRPTYSLHGSLCYSQERQQVRVRLASLGSGIRLYDVQLSKSNEEIRSEISQGQLVNLGAVPIDHVFDGFVGRLCTSHENEVLITDIV</sequence>
<dbReference type="CDD" id="cd09917">
    <property type="entry name" value="F-box_SF"/>
    <property type="match status" value="1"/>
</dbReference>
<name>A0ABR1JNG0_9AGAR</name>
<evidence type="ECO:0000259" key="1">
    <source>
        <dbReference type="PROSITE" id="PS50181"/>
    </source>
</evidence>
<gene>
    <name evidence="2" type="ORF">VKT23_006803</name>
</gene>
<feature type="domain" description="F-box" evidence="1">
    <location>
        <begin position="4"/>
        <end position="50"/>
    </location>
</feature>
<dbReference type="SUPFAM" id="SSF81383">
    <property type="entry name" value="F-box domain"/>
    <property type="match status" value="1"/>
</dbReference>
<dbReference type="InterPro" id="IPR036047">
    <property type="entry name" value="F-box-like_dom_sf"/>
</dbReference>
<dbReference type="Proteomes" id="UP001498398">
    <property type="component" value="Unassembled WGS sequence"/>
</dbReference>
<reference evidence="2 3" key="1">
    <citation type="submission" date="2024-01" db="EMBL/GenBank/DDBJ databases">
        <title>A draft genome for the cacao thread blight pathogen Marasmiellus scandens.</title>
        <authorList>
            <person name="Baruah I.K."/>
            <person name="Leung J."/>
            <person name="Bukari Y."/>
            <person name="Amoako-Attah I."/>
            <person name="Meinhardt L.W."/>
            <person name="Bailey B.A."/>
            <person name="Cohen S.P."/>
        </authorList>
    </citation>
    <scope>NUCLEOTIDE SEQUENCE [LARGE SCALE GENOMIC DNA]</scope>
    <source>
        <strain evidence="2 3">GH-19</strain>
    </source>
</reference>
<dbReference type="PROSITE" id="PS50181">
    <property type="entry name" value="FBOX"/>
    <property type="match status" value="1"/>
</dbReference>
<dbReference type="InterPro" id="IPR001810">
    <property type="entry name" value="F-box_dom"/>
</dbReference>
<dbReference type="Gene3D" id="1.20.1280.50">
    <property type="match status" value="1"/>
</dbReference>
<dbReference type="SMART" id="SM00256">
    <property type="entry name" value="FBOX"/>
    <property type="match status" value="1"/>
</dbReference>
<accession>A0ABR1JNG0</accession>
<comment type="caution">
    <text evidence="2">The sequence shown here is derived from an EMBL/GenBank/DDBJ whole genome shotgun (WGS) entry which is preliminary data.</text>
</comment>
<evidence type="ECO:0000313" key="2">
    <source>
        <dbReference type="EMBL" id="KAK7463453.1"/>
    </source>
</evidence>
<organism evidence="2 3">
    <name type="scientific">Marasmiellus scandens</name>
    <dbReference type="NCBI Taxonomy" id="2682957"/>
    <lineage>
        <taxon>Eukaryota</taxon>
        <taxon>Fungi</taxon>
        <taxon>Dikarya</taxon>
        <taxon>Basidiomycota</taxon>
        <taxon>Agaricomycotina</taxon>
        <taxon>Agaricomycetes</taxon>
        <taxon>Agaricomycetidae</taxon>
        <taxon>Agaricales</taxon>
        <taxon>Marasmiineae</taxon>
        <taxon>Omphalotaceae</taxon>
        <taxon>Marasmiellus</taxon>
    </lineage>
</organism>
<keyword evidence="3" id="KW-1185">Reference proteome</keyword>
<evidence type="ECO:0000313" key="3">
    <source>
        <dbReference type="Proteomes" id="UP001498398"/>
    </source>
</evidence>